<reference evidence="1" key="1">
    <citation type="submission" date="2023-11" db="EMBL/GenBank/DDBJ databases">
        <authorList>
            <person name="Poullet M."/>
        </authorList>
    </citation>
    <scope>NUCLEOTIDE SEQUENCE</scope>
    <source>
        <strain evidence="1">E1834</strain>
    </source>
</reference>
<keyword evidence="2" id="KW-1185">Reference proteome</keyword>
<evidence type="ECO:0000313" key="1">
    <source>
        <dbReference type="EMBL" id="CAK5075379.1"/>
    </source>
</evidence>
<gene>
    <name evidence="1" type="ORF">MENTE1834_LOCUS22177</name>
</gene>
<evidence type="ECO:0000313" key="2">
    <source>
        <dbReference type="Proteomes" id="UP001497535"/>
    </source>
</evidence>
<accession>A0ACB0Z8Q4</accession>
<comment type="caution">
    <text evidence="1">The sequence shown here is derived from an EMBL/GenBank/DDBJ whole genome shotgun (WGS) entry which is preliminary data.</text>
</comment>
<dbReference type="EMBL" id="CAVMJV010000028">
    <property type="protein sequence ID" value="CAK5075379.1"/>
    <property type="molecule type" value="Genomic_DNA"/>
</dbReference>
<protein>
    <submittedName>
        <fullName evidence="1">Uncharacterized protein</fullName>
    </submittedName>
</protein>
<name>A0ACB0Z8Q4_MELEN</name>
<organism evidence="1 2">
    <name type="scientific">Meloidogyne enterolobii</name>
    <name type="common">Root-knot nematode worm</name>
    <name type="synonym">Meloidogyne mayaguensis</name>
    <dbReference type="NCBI Taxonomy" id="390850"/>
    <lineage>
        <taxon>Eukaryota</taxon>
        <taxon>Metazoa</taxon>
        <taxon>Ecdysozoa</taxon>
        <taxon>Nematoda</taxon>
        <taxon>Chromadorea</taxon>
        <taxon>Rhabditida</taxon>
        <taxon>Tylenchina</taxon>
        <taxon>Tylenchomorpha</taxon>
        <taxon>Tylenchoidea</taxon>
        <taxon>Meloidogynidae</taxon>
        <taxon>Meloidogyninae</taxon>
        <taxon>Meloidogyne</taxon>
    </lineage>
</organism>
<dbReference type="Proteomes" id="UP001497535">
    <property type="component" value="Unassembled WGS sequence"/>
</dbReference>
<proteinExistence type="predicted"/>
<sequence>MLFSLPTEVQLDIFKLFNYEELCSFRNTNLYFRNFINKFEGELAREKFETFSIEYFDNTLSKRISYKLFNSRDFDFAFFAERHKEVNEQIEQKWSEGLQNPISLYLSDEGLESSNAVICIDKDDDNKTPRIVLELPTIIKCKKDIKIVYYYLNKLFNCSFYSGFLRKFTFNLELIELLFGKTPKLFFYGSMFKAYNTENLLKFVSNSLISGIVDIKFPHVNNTEEYKKILYKIFLNGDKFGGVSLSFDEMPELFDFVINVSFFVC</sequence>